<comment type="caution">
    <text evidence="1">The sequence shown here is derived from an EMBL/GenBank/DDBJ whole genome shotgun (WGS) entry which is preliminary data.</text>
</comment>
<keyword evidence="2" id="KW-1185">Reference proteome</keyword>
<evidence type="ECO:0000313" key="1">
    <source>
        <dbReference type="EMBL" id="KAK0625920.1"/>
    </source>
</evidence>
<protein>
    <submittedName>
        <fullName evidence="1">Uncharacterized protein</fullName>
    </submittedName>
</protein>
<evidence type="ECO:0000313" key="2">
    <source>
        <dbReference type="Proteomes" id="UP001175000"/>
    </source>
</evidence>
<accession>A0AA39X331</accession>
<dbReference type="Proteomes" id="UP001175000">
    <property type="component" value="Unassembled WGS sequence"/>
</dbReference>
<reference evidence="1" key="1">
    <citation type="submission" date="2023-06" db="EMBL/GenBank/DDBJ databases">
        <title>Genome-scale phylogeny and comparative genomics of the fungal order Sordariales.</title>
        <authorList>
            <consortium name="Lawrence Berkeley National Laboratory"/>
            <person name="Hensen N."/>
            <person name="Bonometti L."/>
            <person name="Westerberg I."/>
            <person name="Brannstrom I.O."/>
            <person name="Guillou S."/>
            <person name="Cros-Aarteil S."/>
            <person name="Calhoun S."/>
            <person name="Haridas S."/>
            <person name="Kuo A."/>
            <person name="Mondo S."/>
            <person name="Pangilinan J."/>
            <person name="Riley R."/>
            <person name="Labutti K."/>
            <person name="Andreopoulos B."/>
            <person name="Lipzen A."/>
            <person name="Chen C."/>
            <person name="Yanf M."/>
            <person name="Daum C."/>
            <person name="Ng V."/>
            <person name="Clum A."/>
            <person name="Steindorff A."/>
            <person name="Ohm R."/>
            <person name="Martin F."/>
            <person name="Silar P."/>
            <person name="Natvig D."/>
            <person name="Lalanne C."/>
            <person name="Gautier V."/>
            <person name="Ament-Velasquez S.L."/>
            <person name="Kruys A."/>
            <person name="Hutchinson M.I."/>
            <person name="Powell A.J."/>
            <person name="Barry K."/>
            <person name="Miller A.N."/>
            <person name="Grigoriev I.V."/>
            <person name="Debuchy R."/>
            <person name="Gladieux P."/>
            <person name="Thoren M.H."/>
            <person name="Johannesson H."/>
        </authorList>
    </citation>
    <scope>NUCLEOTIDE SEQUENCE</scope>
    <source>
        <strain evidence="1">CBS 606.72</strain>
    </source>
</reference>
<organism evidence="1 2">
    <name type="scientific">Immersiella caudata</name>
    <dbReference type="NCBI Taxonomy" id="314043"/>
    <lineage>
        <taxon>Eukaryota</taxon>
        <taxon>Fungi</taxon>
        <taxon>Dikarya</taxon>
        <taxon>Ascomycota</taxon>
        <taxon>Pezizomycotina</taxon>
        <taxon>Sordariomycetes</taxon>
        <taxon>Sordariomycetidae</taxon>
        <taxon>Sordariales</taxon>
        <taxon>Lasiosphaeriaceae</taxon>
        <taxon>Immersiella</taxon>
    </lineage>
</organism>
<gene>
    <name evidence="1" type="ORF">B0T14DRAFT_492339</name>
</gene>
<sequence length="154" mass="18192">MVKYITDIKKLFQEGIRQAKEEDILPQSFNKRVIPLDTPTRWNSTYYMISTALELQQPLNYIYRNTANKDTCKACTLLFVYSIYNKLEALIEEFENLAIEEPELRDCVQEELNIIPAVENTYDASDDDDEFYTQPTEEMEYITYLREPIAGKKY</sequence>
<name>A0AA39X331_9PEZI</name>
<proteinExistence type="predicted"/>
<dbReference type="InterPro" id="IPR012337">
    <property type="entry name" value="RNaseH-like_sf"/>
</dbReference>
<dbReference type="EMBL" id="JAULSU010000002">
    <property type="protein sequence ID" value="KAK0625920.1"/>
    <property type="molecule type" value="Genomic_DNA"/>
</dbReference>
<dbReference type="SUPFAM" id="SSF53098">
    <property type="entry name" value="Ribonuclease H-like"/>
    <property type="match status" value="1"/>
</dbReference>
<dbReference type="AlphaFoldDB" id="A0AA39X331"/>